<comment type="domain">
    <text evidence="15">Lacks the C-terminal regulatory region which is replaced by HisZ.</text>
</comment>
<dbReference type="PANTHER" id="PTHR21256:SF2">
    <property type="entry name" value="HISTIDINE BIOSYNTHESIS TRIFUNCTIONAL PROTEIN"/>
    <property type="match status" value="1"/>
</dbReference>
<comment type="subcellular location">
    <subcellularLocation>
        <location evidence="2 15">Cytoplasm</location>
    </subcellularLocation>
</comment>
<dbReference type="PANTHER" id="PTHR21256">
    <property type="entry name" value="HISTIDINOL DEHYDROGENASE HDH"/>
    <property type="match status" value="1"/>
</dbReference>
<evidence type="ECO:0000256" key="7">
    <source>
        <dbReference type="ARBA" id="ARBA00022605"/>
    </source>
</evidence>
<feature type="domain" description="ATP phosphoribosyltransferase catalytic" evidence="17">
    <location>
        <begin position="73"/>
        <end position="229"/>
    </location>
</feature>
<comment type="similarity">
    <text evidence="15">Belongs to the ATP phosphoribosyltransferase family. Short subfamily.</text>
</comment>
<dbReference type="InterPro" id="IPR012131">
    <property type="entry name" value="Hstdl_DH"/>
</dbReference>
<evidence type="ECO:0000259" key="17">
    <source>
        <dbReference type="Pfam" id="PF01634"/>
    </source>
</evidence>
<dbReference type="Pfam" id="PF00815">
    <property type="entry name" value="Histidinol_dh"/>
    <property type="match status" value="1"/>
</dbReference>
<comment type="pathway">
    <text evidence="3 15">Amino-acid biosynthesis; L-histidine biosynthesis; L-histidine from 5-phospho-alpha-D-ribose 1-diphosphate: step 1/9.</text>
</comment>
<evidence type="ECO:0000256" key="2">
    <source>
        <dbReference type="ARBA" id="ARBA00004496"/>
    </source>
</evidence>
<keyword evidence="10 15" id="KW-0547">Nucleotide-binding</keyword>
<dbReference type="SUPFAM" id="SSF53720">
    <property type="entry name" value="ALDH-like"/>
    <property type="match status" value="1"/>
</dbReference>
<dbReference type="EC" id="2.4.2.17" evidence="4 15"/>
<evidence type="ECO:0000313" key="19">
    <source>
        <dbReference type="Proteomes" id="UP000077349"/>
    </source>
</evidence>
<dbReference type="AlphaFoldDB" id="A0A177G8T6"/>
<dbReference type="FunFam" id="3.40.190.10:FF:000008">
    <property type="entry name" value="ATP phosphoribosyltransferase"/>
    <property type="match status" value="1"/>
</dbReference>
<dbReference type="Proteomes" id="UP000077349">
    <property type="component" value="Unassembled WGS sequence"/>
</dbReference>
<comment type="caution">
    <text evidence="18">The sequence shown here is derived from an EMBL/GenBank/DDBJ whole genome shotgun (WGS) entry which is preliminary data.</text>
</comment>
<keyword evidence="9 15" id="KW-0808">Transferase</keyword>
<dbReference type="CDD" id="cd13595">
    <property type="entry name" value="PBP2_HisGs"/>
    <property type="match status" value="1"/>
</dbReference>
<keyword evidence="13 15" id="KW-0368">Histidine biosynthesis</keyword>
<dbReference type="Gene3D" id="3.40.190.10">
    <property type="entry name" value="Periplasmic binding protein-like II"/>
    <property type="match status" value="2"/>
</dbReference>
<proteinExistence type="inferred from homology"/>
<dbReference type="InterPro" id="IPR018198">
    <property type="entry name" value="ATP_PRibTrfase_CS"/>
</dbReference>
<name>A0A177G8T6_9PROT</name>
<evidence type="ECO:0000256" key="5">
    <source>
        <dbReference type="ARBA" id="ARBA00020998"/>
    </source>
</evidence>
<reference evidence="18 19" key="1">
    <citation type="submission" date="2016-03" db="EMBL/GenBank/DDBJ databases">
        <title>Draft genome sequence of Acetobacter malorum CECT 7742, a strain isolated from strawberry vinegar.</title>
        <authorList>
            <person name="Sainz F."/>
            <person name="Mas A."/>
            <person name="Torija M.J."/>
        </authorList>
    </citation>
    <scope>NUCLEOTIDE SEQUENCE [LARGE SCALE GENOMIC DNA]</scope>
    <source>
        <strain evidence="18 19">CECT 7742</strain>
    </source>
</reference>
<dbReference type="InterPro" id="IPR016161">
    <property type="entry name" value="Ald_DH/histidinol_DH"/>
</dbReference>
<comment type="similarity">
    <text evidence="16">Belongs to the histidinol dehydrogenase family.</text>
</comment>
<comment type="catalytic activity">
    <reaction evidence="1 15">
        <text>1-(5-phospho-beta-D-ribosyl)-ATP + diphosphate = 5-phospho-alpha-D-ribose 1-diphosphate + ATP</text>
        <dbReference type="Rhea" id="RHEA:18473"/>
        <dbReference type="ChEBI" id="CHEBI:30616"/>
        <dbReference type="ChEBI" id="CHEBI:33019"/>
        <dbReference type="ChEBI" id="CHEBI:58017"/>
        <dbReference type="ChEBI" id="CHEBI:73183"/>
        <dbReference type="EC" id="2.4.2.17"/>
    </reaction>
</comment>
<evidence type="ECO:0000256" key="4">
    <source>
        <dbReference type="ARBA" id="ARBA00011946"/>
    </source>
</evidence>
<keyword evidence="11 15" id="KW-0067">ATP-binding</keyword>
<dbReference type="STRING" id="178901.AmDm5_2937"/>
<evidence type="ECO:0000256" key="1">
    <source>
        <dbReference type="ARBA" id="ARBA00000915"/>
    </source>
</evidence>
<dbReference type="InterPro" id="IPR013820">
    <property type="entry name" value="ATP_PRibTrfase_cat"/>
</dbReference>
<dbReference type="GO" id="GO:0000105">
    <property type="term" value="P:L-histidine biosynthetic process"/>
    <property type="evidence" value="ECO:0007669"/>
    <property type="project" value="UniProtKB-UniRule"/>
</dbReference>
<keyword evidence="7 15" id="KW-0028">Amino-acid biosynthesis</keyword>
<dbReference type="InterPro" id="IPR024893">
    <property type="entry name" value="ATP_PRibTrfase_HisG_short"/>
</dbReference>
<evidence type="ECO:0000313" key="18">
    <source>
        <dbReference type="EMBL" id="OAG75775.1"/>
    </source>
</evidence>
<evidence type="ECO:0000256" key="14">
    <source>
        <dbReference type="ARBA" id="ARBA00024861"/>
    </source>
</evidence>
<evidence type="ECO:0000256" key="15">
    <source>
        <dbReference type="HAMAP-Rule" id="MF_01018"/>
    </source>
</evidence>
<dbReference type="PROSITE" id="PS01316">
    <property type="entry name" value="ATP_P_PHORIBOSYLTR"/>
    <property type="match status" value="1"/>
</dbReference>
<dbReference type="GO" id="GO:0051287">
    <property type="term" value="F:NAD binding"/>
    <property type="evidence" value="ECO:0007669"/>
    <property type="project" value="InterPro"/>
</dbReference>
<dbReference type="GO" id="GO:0004399">
    <property type="term" value="F:histidinol dehydrogenase activity"/>
    <property type="evidence" value="ECO:0007669"/>
    <property type="project" value="TreeGrafter"/>
</dbReference>
<sequence length="510" mass="54842">MTVPQPDLQPKRSSGAQERGPLVLALPKGRILKAVTPLLDKAGMAPSPDCLGDDSRKLRFPTQNPNLDVVRVRSFDVATFVASGGAHVGICGADVLMEFDYPEIYAPLDLGIGGCRVSVAQPASLPHDPQEWARWSEVRVATKYPAITRRFFAARGINANIVHLHGAMELAPMLGLSRLIVDLVDTGSTLRANGLREVETITPITSRLIVNRTALKTRPEEIGAIINGFRSAMEAAPSAAQKDQGRAVFMKRLDTRDPGFEASFASLLTAREEQGQEVHKPVAEILASVRRDGDATLCALTEKFDRLPLTPAQLAFTADEIAKACTQVSPELMAALDVAATRIESFHKAQMPSNVRYTDDVGMTLGMRWIALDAVGLYVPGGKAAYPSSVLMNAIPARVAGVQRLAMCVPTPDGVINPLVLAAAHRAGVTEIYRIGGAQAVRGYGVWHTDHSPGGPHCWPRQRLCGGSQTAGIWPCRHRQHCRSVRRGGDCRFGHRPTPDCAGSTGSGRA</sequence>
<dbReference type="Pfam" id="PF01634">
    <property type="entry name" value="HisG"/>
    <property type="match status" value="1"/>
</dbReference>
<organism evidence="18 19">
    <name type="scientific">Acetobacter malorum</name>
    <dbReference type="NCBI Taxonomy" id="178901"/>
    <lineage>
        <taxon>Bacteria</taxon>
        <taxon>Pseudomonadati</taxon>
        <taxon>Pseudomonadota</taxon>
        <taxon>Alphaproteobacteria</taxon>
        <taxon>Acetobacterales</taxon>
        <taxon>Acetobacteraceae</taxon>
        <taxon>Acetobacter</taxon>
    </lineage>
</organism>
<dbReference type="PRINTS" id="PR00083">
    <property type="entry name" value="HOLDHDRGNASE"/>
</dbReference>
<dbReference type="SUPFAM" id="SSF53850">
    <property type="entry name" value="Periplasmic binding protein-like II"/>
    <property type="match status" value="1"/>
</dbReference>
<keyword evidence="8 15" id="KW-0328">Glycosyltransferase</keyword>
<evidence type="ECO:0000256" key="9">
    <source>
        <dbReference type="ARBA" id="ARBA00022679"/>
    </source>
</evidence>
<evidence type="ECO:0000256" key="11">
    <source>
        <dbReference type="ARBA" id="ARBA00022840"/>
    </source>
</evidence>
<dbReference type="NCBIfam" id="TIGR00070">
    <property type="entry name" value="hisG"/>
    <property type="match status" value="1"/>
</dbReference>
<dbReference type="GO" id="GO:0046872">
    <property type="term" value="F:metal ion binding"/>
    <property type="evidence" value="ECO:0007669"/>
    <property type="project" value="InterPro"/>
</dbReference>
<dbReference type="GO" id="GO:0005524">
    <property type="term" value="F:ATP binding"/>
    <property type="evidence" value="ECO:0007669"/>
    <property type="project" value="UniProtKB-KW"/>
</dbReference>
<evidence type="ECO:0000256" key="13">
    <source>
        <dbReference type="ARBA" id="ARBA00023102"/>
    </source>
</evidence>
<dbReference type="PATRIC" id="fig|178901.16.peg.3063"/>
<dbReference type="UniPathway" id="UPA00031">
    <property type="reaction ID" value="UER00006"/>
</dbReference>
<evidence type="ECO:0000256" key="16">
    <source>
        <dbReference type="RuleBase" id="RU004175"/>
    </source>
</evidence>
<dbReference type="EMBL" id="LVHD01000019">
    <property type="protein sequence ID" value="OAG75775.1"/>
    <property type="molecule type" value="Genomic_DNA"/>
</dbReference>
<keyword evidence="12" id="KW-0560">Oxidoreductase</keyword>
<evidence type="ECO:0000256" key="3">
    <source>
        <dbReference type="ARBA" id="ARBA00004667"/>
    </source>
</evidence>
<dbReference type="HAMAP" id="MF_01018">
    <property type="entry name" value="HisG_Short"/>
    <property type="match status" value="1"/>
</dbReference>
<protein>
    <recommendedName>
        <fullName evidence="5 15">ATP phosphoribosyltransferase</fullName>
        <shortName evidence="15">ATP-PRT</shortName>
        <shortName evidence="15">ATP-PRTase</shortName>
        <ecNumber evidence="4 15">2.4.2.17</ecNumber>
    </recommendedName>
</protein>
<dbReference type="GO" id="GO:0003879">
    <property type="term" value="F:ATP phosphoribosyltransferase activity"/>
    <property type="evidence" value="ECO:0007669"/>
    <property type="project" value="UniProtKB-UniRule"/>
</dbReference>
<evidence type="ECO:0000256" key="10">
    <source>
        <dbReference type="ARBA" id="ARBA00022741"/>
    </source>
</evidence>
<evidence type="ECO:0000256" key="8">
    <source>
        <dbReference type="ARBA" id="ARBA00022676"/>
    </source>
</evidence>
<accession>A0A177G8T6</accession>
<comment type="subunit">
    <text evidence="15">Heteromultimer composed of HisG and HisZ subunits.</text>
</comment>
<comment type="function">
    <text evidence="14 15">Catalyzes the condensation of ATP and 5-phosphoribose 1-diphosphate to form N'-(5'-phosphoribosyl)-ATP (PR-ATP). Has a crucial role in the pathway because the rate of histidine biosynthesis seems to be controlled primarily by regulation of HisG enzymatic activity.</text>
</comment>
<evidence type="ECO:0000256" key="6">
    <source>
        <dbReference type="ARBA" id="ARBA00022490"/>
    </source>
</evidence>
<evidence type="ECO:0000256" key="12">
    <source>
        <dbReference type="ARBA" id="ARBA00023002"/>
    </source>
</evidence>
<gene>
    <name evidence="15" type="primary">hisG</name>
    <name evidence="18" type="ORF">Amal_02876</name>
</gene>
<dbReference type="GO" id="GO:0005829">
    <property type="term" value="C:cytosol"/>
    <property type="evidence" value="ECO:0007669"/>
    <property type="project" value="TreeGrafter"/>
</dbReference>
<keyword evidence="6 15" id="KW-0963">Cytoplasm</keyword>
<dbReference type="eggNOG" id="COG0040">
    <property type="taxonomic scope" value="Bacteria"/>
</dbReference>
<dbReference type="Gene3D" id="3.40.50.1980">
    <property type="entry name" value="Nitrogenase molybdenum iron protein domain"/>
    <property type="match status" value="1"/>
</dbReference>